<proteinExistence type="predicted"/>
<reference evidence="2 3" key="1">
    <citation type="submission" date="2021-07" db="EMBL/GenBank/DDBJ databases">
        <title>Characterization of Violacein-producing bacteria and related species.</title>
        <authorList>
            <person name="Wilson H.S."/>
            <person name="De Leon M.E."/>
        </authorList>
    </citation>
    <scope>NUCLEOTIDE SEQUENCE [LARGE SCALE GENOMIC DNA]</scope>
    <source>
        <strain evidence="2 3">HSC-2F05</strain>
    </source>
</reference>
<dbReference type="RefSeq" id="WP_225237620.1">
    <property type="nucleotide sequence ID" value="NZ_JAHYBX010000001.1"/>
</dbReference>
<feature type="signal peptide" evidence="1">
    <location>
        <begin position="1"/>
        <end position="26"/>
    </location>
</feature>
<accession>A0ABS7Y6C6</accession>
<organism evidence="2 3">
    <name type="scientific">Massilia hydrophila</name>
    <dbReference type="NCBI Taxonomy" id="3044279"/>
    <lineage>
        <taxon>Bacteria</taxon>
        <taxon>Pseudomonadati</taxon>
        <taxon>Pseudomonadota</taxon>
        <taxon>Betaproteobacteria</taxon>
        <taxon>Burkholderiales</taxon>
        <taxon>Oxalobacteraceae</taxon>
        <taxon>Telluria group</taxon>
        <taxon>Massilia</taxon>
    </lineage>
</organism>
<dbReference type="Proteomes" id="UP001198602">
    <property type="component" value="Unassembled WGS sequence"/>
</dbReference>
<evidence type="ECO:0008006" key="4">
    <source>
        <dbReference type="Google" id="ProtNLM"/>
    </source>
</evidence>
<feature type="chain" id="PRO_5046740181" description="SH3 domain-containing protein" evidence="1">
    <location>
        <begin position="27"/>
        <end position="233"/>
    </location>
</feature>
<dbReference type="EMBL" id="JAHYBX010000001">
    <property type="protein sequence ID" value="MCA1855250.1"/>
    <property type="molecule type" value="Genomic_DNA"/>
</dbReference>
<keyword evidence="3" id="KW-1185">Reference proteome</keyword>
<evidence type="ECO:0000313" key="3">
    <source>
        <dbReference type="Proteomes" id="UP001198602"/>
    </source>
</evidence>
<evidence type="ECO:0000313" key="2">
    <source>
        <dbReference type="EMBL" id="MCA1855250.1"/>
    </source>
</evidence>
<keyword evidence="1" id="KW-0732">Signal</keyword>
<evidence type="ECO:0000256" key="1">
    <source>
        <dbReference type="SAM" id="SignalP"/>
    </source>
</evidence>
<comment type="caution">
    <text evidence="2">The sequence shown here is derived from an EMBL/GenBank/DDBJ whole genome shotgun (WGS) entry which is preliminary data.</text>
</comment>
<gene>
    <name evidence="2" type="ORF">LE190_04835</name>
</gene>
<protein>
    <recommendedName>
        <fullName evidence="4">SH3 domain-containing protein</fullName>
    </recommendedName>
</protein>
<name>A0ABS7Y6C6_9BURK</name>
<sequence length="233" mass="24974">MRHPTPCFLFLLALANAASAAAPADAAYCRNGLFPREQEQLDRGVVTGQPGEKIHFFSDLDGCPTRGAQCRRPAYLVPGDAVLVGKRNAGWACVWHQGRNQETVSWIPLRSLALLPAMPVDPVRGWTGLWSDGSGSIRITLAAPGKTPEQGQSLVLASRLRWDGGSGLDGEPRAHFGGMRAPLRVEPAGRRASAAQDGCEVRLVRVGKALVADDNGACGGLNVRHTGVYYRRD</sequence>